<dbReference type="Proteomes" id="UP001606134">
    <property type="component" value="Unassembled WGS sequence"/>
</dbReference>
<protein>
    <submittedName>
        <fullName evidence="1">Cysteine-rich CWC family protein</fullName>
    </submittedName>
</protein>
<reference evidence="1 2" key="1">
    <citation type="submission" date="2024-08" db="EMBL/GenBank/DDBJ databases">
        <authorList>
            <person name="Lu H."/>
        </authorList>
    </citation>
    <scope>NUCLEOTIDE SEQUENCE [LARGE SCALE GENOMIC DNA]</scope>
    <source>
        <strain evidence="1 2">BYS78W</strain>
    </source>
</reference>
<comment type="caution">
    <text evidence="1">The sequence shown here is derived from an EMBL/GenBank/DDBJ whole genome shotgun (WGS) entry which is preliminary data.</text>
</comment>
<sequence length="76" mass="8074">MNPIPTGPMLDASCPRCGGGFECGANAGHCDCFGIRLTDRLRAELAERYPGRCLCLRCLREVTAADADRQTNGTAG</sequence>
<accession>A0ABW7H6L5</accession>
<keyword evidence="2" id="KW-1185">Reference proteome</keyword>
<organism evidence="1 2">
    <name type="scientific">Pelomonas candidula</name>
    <dbReference type="NCBI Taxonomy" id="3299025"/>
    <lineage>
        <taxon>Bacteria</taxon>
        <taxon>Pseudomonadati</taxon>
        <taxon>Pseudomonadota</taxon>
        <taxon>Betaproteobacteria</taxon>
        <taxon>Burkholderiales</taxon>
        <taxon>Sphaerotilaceae</taxon>
        <taxon>Roseateles</taxon>
    </lineage>
</organism>
<evidence type="ECO:0000313" key="2">
    <source>
        <dbReference type="Proteomes" id="UP001606134"/>
    </source>
</evidence>
<dbReference type="RefSeq" id="WP_394406229.1">
    <property type="nucleotide sequence ID" value="NZ_JBIGIC010000001.1"/>
</dbReference>
<evidence type="ECO:0000313" key="1">
    <source>
        <dbReference type="EMBL" id="MFG6485539.1"/>
    </source>
</evidence>
<gene>
    <name evidence="1" type="ORF">ACG04R_02585</name>
</gene>
<dbReference type="InterPro" id="IPR032720">
    <property type="entry name" value="Cys_rich_CWC"/>
</dbReference>
<dbReference type="EMBL" id="JBIGIC010000001">
    <property type="protein sequence ID" value="MFG6485539.1"/>
    <property type="molecule type" value="Genomic_DNA"/>
</dbReference>
<dbReference type="Pfam" id="PF14375">
    <property type="entry name" value="Cys_rich_CWC"/>
    <property type="match status" value="1"/>
</dbReference>
<name>A0ABW7H6L5_9BURK</name>
<proteinExistence type="predicted"/>